<comment type="function">
    <text evidence="1 9">Catalyzes the synthesis of GMP from XMP.</text>
</comment>
<dbReference type="HAMAP" id="MF_00344">
    <property type="entry name" value="GMP_synthase"/>
    <property type="match status" value="1"/>
</dbReference>
<dbReference type="InterPro" id="IPR001674">
    <property type="entry name" value="GMP_synth_C"/>
</dbReference>
<dbReference type="CDD" id="cd01997">
    <property type="entry name" value="GMP_synthase_C"/>
    <property type="match status" value="1"/>
</dbReference>
<dbReference type="Pfam" id="PF00958">
    <property type="entry name" value="GMP_synt_C"/>
    <property type="match status" value="1"/>
</dbReference>
<dbReference type="CDD" id="cd01742">
    <property type="entry name" value="GATase1_GMP_Synthase"/>
    <property type="match status" value="1"/>
</dbReference>
<evidence type="ECO:0000256" key="1">
    <source>
        <dbReference type="ARBA" id="ARBA00002332"/>
    </source>
</evidence>
<dbReference type="EMBL" id="CP002268">
    <property type="protein sequence ID" value="ADQ44784.1"/>
    <property type="molecule type" value="Genomic_DNA"/>
</dbReference>
<dbReference type="Pfam" id="PF02540">
    <property type="entry name" value="NAD_synthase"/>
    <property type="match status" value="1"/>
</dbReference>
<keyword evidence="6 9" id="KW-0658">Purine biosynthesis</keyword>
<dbReference type="PRINTS" id="PR00096">
    <property type="entry name" value="GATASE"/>
</dbReference>
<evidence type="ECO:0000256" key="10">
    <source>
        <dbReference type="PROSITE-ProRule" id="PRU00886"/>
    </source>
</evidence>
<dbReference type="Pfam" id="PF00117">
    <property type="entry name" value="GATase"/>
    <property type="match status" value="1"/>
</dbReference>
<dbReference type="Gene3D" id="3.40.50.880">
    <property type="match status" value="1"/>
</dbReference>
<dbReference type="InterPro" id="IPR017926">
    <property type="entry name" value="GATASE"/>
</dbReference>
<comment type="catalytic activity">
    <reaction evidence="9">
        <text>XMP + L-glutamine + ATP + H2O = GMP + L-glutamate + AMP + diphosphate + 2 H(+)</text>
        <dbReference type="Rhea" id="RHEA:11680"/>
        <dbReference type="ChEBI" id="CHEBI:15377"/>
        <dbReference type="ChEBI" id="CHEBI:15378"/>
        <dbReference type="ChEBI" id="CHEBI:29985"/>
        <dbReference type="ChEBI" id="CHEBI:30616"/>
        <dbReference type="ChEBI" id="CHEBI:33019"/>
        <dbReference type="ChEBI" id="CHEBI:57464"/>
        <dbReference type="ChEBI" id="CHEBI:58115"/>
        <dbReference type="ChEBI" id="CHEBI:58359"/>
        <dbReference type="ChEBI" id="CHEBI:456215"/>
        <dbReference type="EC" id="6.3.5.2"/>
    </reaction>
</comment>
<dbReference type="Gene3D" id="3.30.300.10">
    <property type="match status" value="1"/>
</dbReference>
<dbReference type="NCBIfam" id="TIGR00888">
    <property type="entry name" value="guaA_Nterm"/>
    <property type="match status" value="1"/>
</dbReference>
<dbReference type="GO" id="GO:0003921">
    <property type="term" value="F:GMP synthase activity"/>
    <property type="evidence" value="ECO:0007669"/>
    <property type="project" value="InterPro"/>
</dbReference>
<keyword evidence="7 9" id="KW-0067">ATP-binding</keyword>
<dbReference type="FunFam" id="3.40.50.880:FF:000001">
    <property type="entry name" value="GMP synthase [glutamine-hydrolyzing]"/>
    <property type="match status" value="1"/>
</dbReference>
<feature type="active site" description="Nucleophile" evidence="9">
    <location>
        <position position="99"/>
    </location>
</feature>
<keyword evidence="4 9" id="KW-0547">Nucleotide-binding</keyword>
<dbReference type="NCBIfam" id="NF000848">
    <property type="entry name" value="PRK00074.1"/>
    <property type="match status" value="1"/>
</dbReference>
<comment type="pathway">
    <text evidence="2 9">Purine metabolism; GMP biosynthesis; GMP from XMP (L-Gln route): step 1/1.</text>
</comment>
<evidence type="ECO:0000313" key="12">
    <source>
        <dbReference type="EMBL" id="ADQ44784.1"/>
    </source>
</evidence>
<dbReference type="InterPro" id="IPR022955">
    <property type="entry name" value="GMP_synthase"/>
</dbReference>
<dbReference type="SUPFAM" id="SSF54810">
    <property type="entry name" value="GMP synthetase C-terminal dimerisation domain"/>
    <property type="match status" value="1"/>
</dbReference>
<dbReference type="PANTHER" id="PTHR11922">
    <property type="entry name" value="GMP SYNTHASE-RELATED"/>
    <property type="match status" value="1"/>
</dbReference>
<dbReference type="GO" id="GO:0005524">
    <property type="term" value="F:ATP binding"/>
    <property type="evidence" value="ECO:0007669"/>
    <property type="project" value="UniProtKB-UniRule"/>
</dbReference>
<evidence type="ECO:0000256" key="6">
    <source>
        <dbReference type="ARBA" id="ARBA00022755"/>
    </source>
</evidence>
<name>A0A9N7G3R2_BORBG</name>
<dbReference type="InterPro" id="IPR004739">
    <property type="entry name" value="GMP_synth_GATase"/>
</dbReference>
<dbReference type="EC" id="6.3.5.2" evidence="9"/>
<feature type="domain" description="GMPS ATP-PPase" evidence="11">
    <location>
        <begin position="213"/>
        <end position="403"/>
    </location>
</feature>
<accession>A0A9N7G3R2</accession>
<evidence type="ECO:0000256" key="4">
    <source>
        <dbReference type="ARBA" id="ARBA00022741"/>
    </source>
</evidence>
<keyword evidence="3 9" id="KW-0436">Ligase</keyword>
<proteinExistence type="inferred from homology"/>
<evidence type="ECO:0000256" key="2">
    <source>
        <dbReference type="ARBA" id="ARBA00005153"/>
    </source>
</evidence>
<keyword evidence="12" id="KW-0614">Plasmid</keyword>
<evidence type="ECO:0000256" key="3">
    <source>
        <dbReference type="ARBA" id="ARBA00022598"/>
    </source>
</evidence>
<dbReference type="Gene3D" id="3.40.50.620">
    <property type="entry name" value="HUPs"/>
    <property type="match status" value="1"/>
</dbReference>
<dbReference type="SUPFAM" id="SSF52402">
    <property type="entry name" value="Adenine nucleotide alpha hydrolases-like"/>
    <property type="match status" value="1"/>
</dbReference>
<feature type="active site" evidence="9">
    <location>
        <position position="186"/>
    </location>
</feature>
<evidence type="ECO:0000259" key="11">
    <source>
        <dbReference type="PROSITE" id="PS51553"/>
    </source>
</evidence>
<sequence length="528" mass="60263">MKYTLIKKVLIYLRTYMMNTQAILVLDFGSQYSQLIARRIREIGVYTKVIPYYTPLKEIKNMNISGIILSGSPASVYSKEAPTLDMEIFNLKIPVLGICYGMQIIVKLFGGLVSKDSKQEYGSSEIFLRDEKSLLFSELPNKFQIIMSHGDSIEKIPDNFKQLAFTKNCIASISNENQKIYGLQFHPEVTHSEFGDQILKNFVFKICQAQINWSLEGNLETIVEKIKLKVGNKKVILGLSGGTDSLVCALLIKKAINKNLICVFINTGLLRKNEDKKILELKHQYDLNIKYINASTKFLNRLKNISDPEEKRKIIGKEFVDVFEKITLEDQNIEYLAQGTIYSDVIESKSKDSSSSKIKSHHNVGGLPDKMSLKLLEPLNEFFKDEIIQIGINLGIKKESLYRHPFPGPGLAIRIIGEVTQEKINILQEADNILTEELFINNLYYQIRQAFVVLLPVKSVGVMGDQRTYEYTAVIRCVNTQDFMTAEWTELPYSFLKKVSSRIINEVRGINRVCYDISSKPPSTIEWE</sequence>
<dbReference type="InterPro" id="IPR022310">
    <property type="entry name" value="NAD/GMP_synthase"/>
</dbReference>
<dbReference type="GO" id="GO:0005829">
    <property type="term" value="C:cytosol"/>
    <property type="evidence" value="ECO:0007669"/>
    <property type="project" value="TreeGrafter"/>
</dbReference>
<feature type="binding site" evidence="10">
    <location>
        <begin position="240"/>
        <end position="246"/>
    </location>
    <ligand>
        <name>ATP</name>
        <dbReference type="ChEBI" id="CHEBI:30616"/>
    </ligand>
</feature>
<dbReference type="PROSITE" id="PS51273">
    <property type="entry name" value="GATASE_TYPE_1"/>
    <property type="match status" value="1"/>
</dbReference>
<dbReference type="PROSITE" id="PS51553">
    <property type="entry name" value="GMPS_ATP_PPASE"/>
    <property type="match status" value="1"/>
</dbReference>
<organism evidence="12">
    <name type="scientific">Borreliella burgdorferi 297</name>
    <dbReference type="NCBI Taxonomy" id="521009"/>
    <lineage>
        <taxon>Bacteria</taxon>
        <taxon>Pseudomonadati</taxon>
        <taxon>Spirochaetota</taxon>
        <taxon>Spirochaetia</taxon>
        <taxon>Spirochaetales</taxon>
        <taxon>Borreliaceae</taxon>
        <taxon>Borreliella</taxon>
    </lineage>
</organism>
<keyword evidence="5 9" id="KW-0332">GMP biosynthesis</keyword>
<comment type="subunit">
    <text evidence="9">Homodimer.</text>
</comment>
<dbReference type="PANTHER" id="PTHR11922:SF2">
    <property type="entry name" value="GMP SYNTHASE [GLUTAMINE-HYDROLYZING]"/>
    <property type="match status" value="1"/>
</dbReference>
<dbReference type="SUPFAM" id="SSF52317">
    <property type="entry name" value="Class I glutamine amidotransferase-like"/>
    <property type="match status" value="1"/>
</dbReference>
<evidence type="ECO:0000256" key="9">
    <source>
        <dbReference type="HAMAP-Rule" id="MF_00344"/>
    </source>
</evidence>
<evidence type="ECO:0000256" key="8">
    <source>
        <dbReference type="ARBA" id="ARBA00022962"/>
    </source>
</evidence>
<gene>
    <name evidence="9 12" type="primary">guaA</name>
    <name evidence="12" type="ORF">Bbu297_B18</name>
</gene>
<feature type="active site" evidence="9">
    <location>
        <position position="188"/>
    </location>
</feature>
<geneLocation type="plasmid" evidence="12">
    <name>297_cp26</name>
</geneLocation>
<dbReference type="InterPro" id="IPR014729">
    <property type="entry name" value="Rossmann-like_a/b/a_fold"/>
</dbReference>
<dbReference type="InterPro" id="IPR025777">
    <property type="entry name" value="GMPS_ATP_PPase_dom"/>
</dbReference>
<dbReference type="AlphaFoldDB" id="A0A9N7G3R2"/>
<dbReference type="FunFam" id="3.30.300.10:FF:000002">
    <property type="entry name" value="GMP synthase [glutamine-hydrolyzing]"/>
    <property type="match status" value="1"/>
</dbReference>
<keyword evidence="8 9" id="KW-0315">Glutamine amidotransferase</keyword>
<dbReference type="InterPro" id="IPR029062">
    <property type="entry name" value="Class_I_gatase-like"/>
</dbReference>
<evidence type="ECO:0000256" key="7">
    <source>
        <dbReference type="ARBA" id="ARBA00022840"/>
    </source>
</evidence>
<reference evidence="12" key="1">
    <citation type="journal article" date="2011" name="J. Bacteriol.">
        <title>Whole-genome sequences of thirteen isolates of Borrelia burgdorferi.</title>
        <authorList>
            <person name="Schutzer S.E."/>
            <person name="Fraser-Liggett C.M."/>
            <person name="Casjens S.R."/>
            <person name="Qiu W.G."/>
            <person name="Dunn J.J."/>
            <person name="Mongodin E.F."/>
            <person name="Luft B.J."/>
        </authorList>
    </citation>
    <scope>NUCLEOTIDE SEQUENCE [LARGE SCALE GENOMIC DNA]</scope>
    <source>
        <strain evidence="12">297</strain>
    </source>
</reference>
<dbReference type="NCBIfam" id="TIGR00884">
    <property type="entry name" value="guaA_Cterm"/>
    <property type="match status" value="1"/>
</dbReference>
<evidence type="ECO:0000256" key="5">
    <source>
        <dbReference type="ARBA" id="ARBA00022749"/>
    </source>
</evidence>
<protein>
    <recommendedName>
        <fullName evidence="9">GMP synthase [glutamine-hydrolyzing]</fullName>
        <ecNumber evidence="9">6.3.5.2</ecNumber>
    </recommendedName>
    <alternativeName>
        <fullName evidence="9">GMP synthetase</fullName>
    </alternativeName>
    <alternativeName>
        <fullName evidence="9">Glutamine amidotransferase</fullName>
    </alternativeName>
</protein>